<proteinExistence type="predicted"/>
<name>A0A3E2MW24_MYCMR</name>
<accession>A0A3E2MW24</accession>
<evidence type="ECO:0000313" key="5">
    <source>
        <dbReference type="Proteomes" id="UP000257451"/>
    </source>
</evidence>
<dbReference type="EMBL" id="PEDF01000080">
    <property type="protein sequence ID" value="RFZ41343.1"/>
    <property type="molecule type" value="Genomic_DNA"/>
</dbReference>
<feature type="compositionally biased region" description="Polar residues" evidence="1">
    <location>
        <begin position="205"/>
        <end position="227"/>
    </location>
</feature>
<evidence type="ECO:0000313" key="4">
    <source>
        <dbReference type="EMBL" id="RFZ41343.1"/>
    </source>
</evidence>
<evidence type="ECO:0000259" key="3">
    <source>
        <dbReference type="Pfam" id="PF10708"/>
    </source>
</evidence>
<keyword evidence="2" id="KW-0812">Transmembrane</keyword>
<evidence type="ECO:0000256" key="2">
    <source>
        <dbReference type="SAM" id="Phobius"/>
    </source>
</evidence>
<keyword evidence="2" id="KW-1133">Transmembrane helix</keyword>
<dbReference type="AlphaFoldDB" id="A0A3E2MW24"/>
<reference evidence="4 5" key="1">
    <citation type="journal article" date="2018" name="Sci. Rep.">
        <title>Extensive genomic diversity among Mycobacterium marinum strains revealed by whole genome sequencing.</title>
        <authorList>
            <person name="Das S."/>
            <person name="Pettersson B.M."/>
            <person name="Behra P.R."/>
            <person name="Mallick A."/>
            <person name="Cheramie M."/>
            <person name="Ramesh M."/>
            <person name="Shirreff L."/>
            <person name="DuCote T."/>
            <person name="Dasgupta S."/>
            <person name="Ennis D.G."/>
            <person name="Kirsebom L.A."/>
        </authorList>
    </citation>
    <scope>NUCLEOTIDE SEQUENCE [LARGE SCALE GENOMIC DNA]</scope>
    <source>
        <strain evidence="4 5">Davis1</strain>
    </source>
</reference>
<feature type="region of interest" description="Disordered" evidence="1">
    <location>
        <begin position="159"/>
        <end position="227"/>
    </location>
</feature>
<dbReference type="Proteomes" id="UP000257451">
    <property type="component" value="Unassembled WGS sequence"/>
</dbReference>
<sequence>MTRPIPPGWYPDPSGAPGARYWNGLAWTIHRAPPAPRAHAAAPPRTLSSPSYPDSLQRRLADRIAAHPGITAAAVIYLGIGLAFAMDGYWAAMKGWAFLAALVGGPAGLVLLAVRRTKRRREARERCRQHDARLAARAEREHQALLRGDLDVGVFGAYRPEPLSQPDRSPDAAEQMRRTAWQPELSDQRPAVRPNNPAPWHIVTQWPTRQFRSPAENSTPPDSCSAE</sequence>
<dbReference type="Pfam" id="PF10708">
    <property type="entry name" value="DUF2510"/>
    <property type="match status" value="1"/>
</dbReference>
<evidence type="ECO:0000256" key="1">
    <source>
        <dbReference type="SAM" id="MobiDB-lite"/>
    </source>
</evidence>
<comment type="caution">
    <text evidence="4">The sequence shown here is derived from an EMBL/GenBank/DDBJ whole genome shotgun (WGS) entry which is preliminary data.</text>
</comment>
<feature type="compositionally biased region" description="Basic and acidic residues" evidence="1">
    <location>
        <begin position="168"/>
        <end position="177"/>
    </location>
</feature>
<protein>
    <recommendedName>
        <fullName evidence="3">DUF2510 domain-containing protein</fullName>
    </recommendedName>
</protein>
<feature type="transmembrane region" description="Helical" evidence="2">
    <location>
        <begin position="64"/>
        <end position="84"/>
    </location>
</feature>
<keyword evidence="2" id="KW-0472">Membrane</keyword>
<dbReference type="InterPro" id="IPR018929">
    <property type="entry name" value="DUF2510"/>
</dbReference>
<feature type="domain" description="DUF2510" evidence="3">
    <location>
        <begin position="7"/>
        <end position="39"/>
    </location>
</feature>
<organism evidence="4 5">
    <name type="scientific">Mycobacterium marinum</name>
    <dbReference type="NCBI Taxonomy" id="1781"/>
    <lineage>
        <taxon>Bacteria</taxon>
        <taxon>Bacillati</taxon>
        <taxon>Actinomycetota</taxon>
        <taxon>Actinomycetes</taxon>
        <taxon>Mycobacteriales</taxon>
        <taxon>Mycobacteriaceae</taxon>
        <taxon>Mycobacterium</taxon>
        <taxon>Mycobacterium ulcerans group</taxon>
    </lineage>
</organism>
<dbReference type="RefSeq" id="WP_117432295.1">
    <property type="nucleotide sequence ID" value="NZ_BQLC01000255.1"/>
</dbReference>
<gene>
    <name evidence="4" type="ORF">DAVIS_02612</name>
</gene>
<feature type="transmembrane region" description="Helical" evidence="2">
    <location>
        <begin position="96"/>
        <end position="114"/>
    </location>
</feature>